<protein>
    <submittedName>
        <fullName evidence="1">Orotate phosphoribosyltransferase</fullName>
    </submittedName>
</protein>
<dbReference type="AlphaFoldDB" id="A0A367G7R8"/>
<dbReference type="EMBL" id="PSQG01000002">
    <property type="protein sequence ID" value="RCH46116.1"/>
    <property type="molecule type" value="Genomic_DNA"/>
</dbReference>
<dbReference type="SUPFAM" id="SSF53271">
    <property type="entry name" value="PRTase-like"/>
    <property type="match status" value="1"/>
</dbReference>
<reference evidence="1 2" key="1">
    <citation type="submission" date="2018-02" db="EMBL/GenBank/DDBJ databases">
        <title>Complete genome sequencing of Faecalibacterium prausnitzii strains isolated from the human gut.</title>
        <authorList>
            <person name="Fitzgerald B.C."/>
            <person name="Shkoporov A.N."/>
            <person name="Ross P.R."/>
            <person name="Hill C."/>
        </authorList>
    </citation>
    <scope>NUCLEOTIDE SEQUENCE [LARGE SCALE GENOMIC DNA]</scope>
    <source>
        <strain evidence="1 2">APC942/31-1</strain>
    </source>
</reference>
<keyword evidence="1" id="KW-0328">Glycosyltransferase</keyword>
<dbReference type="InterPro" id="IPR000836">
    <property type="entry name" value="PRTase_dom"/>
</dbReference>
<evidence type="ECO:0000313" key="2">
    <source>
        <dbReference type="Proteomes" id="UP000253208"/>
    </source>
</evidence>
<accession>A0A367G7R8</accession>
<dbReference type="CDD" id="cd06223">
    <property type="entry name" value="PRTases_typeI"/>
    <property type="match status" value="1"/>
</dbReference>
<dbReference type="GO" id="GO:0016757">
    <property type="term" value="F:glycosyltransferase activity"/>
    <property type="evidence" value="ECO:0007669"/>
    <property type="project" value="UniProtKB-KW"/>
</dbReference>
<sequence length="214" mass="23679">MDQDNIIKIYARTDNRIQLKMIPGHFVTSQSHITHYLDLTTMKSRCAEAQRIASALAANYEASIPVDTIVCMDGLEVIGAYLAEELTKAGVLSMNAHQTIYVITPEFNSTGQMIFRDNYEPMINGKNILVLNGSITTGSTLNRAIESVLYYGGKIRGVAAIYSSVDSVATLPVHSIFQARDIPDYHSYRSDNCPLCKNRQKIDAIVSSYGYSVL</sequence>
<dbReference type="Gene3D" id="3.40.50.2020">
    <property type="match status" value="1"/>
</dbReference>
<evidence type="ECO:0000313" key="1">
    <source>
        <dbReference type="EMBL" id="RCH46116.1"/>
    </source>
</evidence>
<comment type="caution">
    <text evidence="1">The sequence shown here is derived from an EMBL/GenBank/DDBJ whole genome shotgun (WGS) entry which is preliminary data.</text>
</comment>
<name>A0A367G7R8_9FIRM</name>
<proteinExistence type="predicted"/>
<dbReference type="InterPro" id="IPR029057">
    <property type="entry name" value="PRTase-like"/>
</dbReference>
<dbReference type="RefSeq" id="WP_021652759.1">
    <property type="nucleotide sequence ID" value="NZ_PSQG01000002.1"/>
</dbReference>
<keyword evidence="1" id="KW-0808">Transferase</keyword>
<dbReference type="Proteomes" id="UP000253208">
    <property type="component" value="Unassembled WGS sequence"/>
</dbReference>
<organism evidence="1 2">
    <name type="scientific">Blautia obeum</name>
    <dbReference type="NCBI Taxonomy" id="40520"/>
    <lineage>
        <taxon>Bacteria</taxon>
        <taxon>Bacillati</taxon>
        <taxon>Bacillota</taxon>
        <taxon>Clostridia</taxon>
        <taxon>Lachnospirales</taxon>
        <taxon>Lachnospiraceae</taxon>
        <taxon>Blautia</taxon>
    </lineage>
</organism>
<gene>
    <name evidence="1" type="ORF">C4886_01775</name>
</gene>